<dbReference type="GO" id="GO:0003677">
    <property type="term" value="F:DNA binding"/>
    <property type="evidence" value="ECO:0007669"/>
    <property type="project" value="UniProtKB-UniRule"/>
</dbReference>
<evidence type="ECO:0000256" key="2">
    <source>
        <dbReference type="ARBA" id="ARBA00022475"/>
    </source>
</evidence>
<feature type="site" description="Interaction with DNA" evidence="7">
    <location>
        <position position="86"/>
    </location>
</feature>
<feature type="site" description="Interaction with DNA" evidence="7">
    <location>
        <position position="50"/>
    </location>
</feature>
<evidence type="ECO:0000256" key="3">
    <source>
        <dbReference type="ARBA" id="ARBA00023029"/>
    </source>
</evidence>
<dbReference type="SUPFAM" id="SSF56719">
    <property type="entry name" value="Type II DNA topoisomerase"/>
    <property type="match status" value="1"/>
</dbReference>
<organism evidence="10 11">
    <name type="scientific">Blastomonas natatoria</name>
    <dbReference type="NCBI Taxonomy" id="34015"/>
    <lineage>
        <taxon>Bacteria</taxon>
        <taxon>Pseudomonadati</taxon>
        <taxon>Pseudomonadota</taxon>
        <taxon>Alphaproteobacteria</taxon>
        <taxon>Sphingomonadales</taxon>
        <taxon>Sphingomonadaceae</taxon>
        <taxon>Blastomonas</taxon>
    </lineage>
</organism>
<comment type="subcellular location">
    <subcellularLocation>
        <location evidence="7">Cell membrane</location>
        <topology evidence="7">Peripheral membrane protein</topology>
    </subcellularLocation>
</comment>
<evidence type="ECO:0000256" key="8">
    <source>
        <dbReference type="PROSITE-ProRule" id="PRU01384"/>
    </source>
</evidence>
<feature type="site" description="Transition state stabilizer" evidence="7">
    <location>
        <position position="129"/>
    </location>
</feature>
<dbReference type="GO" id="GO:0003918">
    <property type="term" value="F:DNA topoisomerase type II (double strand cut, ATP-hydrolyzing) activity"/>
    <property type="evidence" value="ECO:0007669"/>
    <property type="project" value="UniProtKB-UniRule"/>
</dbReference>
<feature type="site" description="Interaction with DNA" evidence="7">
    <location>
        <position position="88"/>
    </location>
</feature>
<comment type="subunit">
    <text evidence="7">Heterotetramer composed of ParC and ParE.</text>
</comment>
<dbReference type="Gene3D" id="3.90.199.10">
    <property type="entry name" value="Topoisomerase II, domain 5"/>
    <property type="match status" value="1"/>
</dbReference>
<reference evidence="10 11" key="1">
    <citation type="submission" date="2018-05" db="EMBL/GenBank/DDBJ databases">
        <title>Genomic Encyclopedia of Type Strains, Phase IV (KMG-IV): sequencing the most valuable type-strain genomes for metagenomic binning, comparative biology and taxonomic classification.</title>
        <authorList>
            <person name="Goeker M."/>
        </authorList>
    </citation>
    <scope>NUCLEOTIDE SEQUENCE [LARGE SCALE GENOMIC DNA]</scope>
    <source>
        <strain evidence="10 11">DSM 3183</strain>
    </source>
</reference>
<dbReference type="SMART" id="SM00434">
    <property type="entry name" value="TOP4c"/>
    <property type="match status" value="1"/>
</dbReference>
<dbReference type="InterPro" id="IPR050220">
    <property type="entry name" value="Type_II_DNA_Topoisomerases"/>
</dbReference>
<comment type="caution">
    <text evidence="10">The sequence shown here is derived from an EMBL/GenBank/DDBJ whole genome shotgun (WGS) entry which is preliminary data.</text>
</comment>
<dbReference type="Pfam" id="PF00521">
    <property type="entry name" value="DNA_topoisoIV"/>
    <property type="match status" value="1"/>
</dbReference>
<dbReference type="InterPro" id="IPR013758">
    <property type="entry name" value="Topo_IIA_A/C_ab"/>
</dbReference>
<dbReference type="GO" id="GO:0007059">
    <property type="term" value="P:chromosome segregation"/>
    <property type="evidence" value="ECO:0007669"/>
    <property type="project" value="UniProtKB-UniRule"/>
</dbReference>
<feature type="domain" description="Topo IIA-type catalytic" evidence="9">
    <location>
        <begin position="42"/>
        <end position="523"/>
    </location>
</feature>
<evidence type="ECO:0000256" key="7">
    <source>
        <dbReference type="HAMAP-Rule" id="MF_00936"/>
    </source>
</evidence>
<evidence type="ECO:0000313" key="10">
    <source>
        <dbReference type="EMBL" id="PXW74466.1"/>
    </source>
</evidence>
<dbReference type="HAMAP" id="MF_00936">
    <property type="entry name" value="ParC_type1"/>
    <property type="match status" value="1"/>
</dbReference>
<dbReference type="PANTHER" id="PTHR43493">
    <property type="entry name" value="DNA GYRASE/TOPOISOMERASE SUBUNIT A"/>
    <property type="match status" value="1"/>
</dbReference>
<keyword evidence="11" id="KW-1185">Reference proteome</keyword>
<evidence type="ECO:0000256" key="4">
    <source>
        <dbReference type="ARBA" id="ARBA00023125"/>
    </source>
</evidence>
<gene>
    <name evidence="7" type="primary">parC</name>
    <name evidence="10" type="ORF">C7451_108127</name>
</gene>
<accession>A0A2V3UYH0</accession>
<keyword evidence="3 7" id="KW-0799">Topoisomerase</keyword>
<name>A0A2V3UYH0_9SPHN</name>
<dbReference type="InterPro" id="IPR013757">
    <property type="entry name" value="Topo_IIA_A_a_sf"/>
</dbReference>
<evidence type="ECO:0000259" key="9">
    <source>
        <dbReference type="PROSITE" id="PS52040"/>
    </source>
</evidence>
<dbReference type="FunFam" id="1.10.268.10:FF:000001">
    <property type="entry name" value="DNA gyrase subunit A"/>
    <property type="match status" value="1"/>
</dbReference>
<dbReference type="OrthoDB" id="9806486at2"/>
<dbReference type="NCBIfam" id="NF004044">
    <property type="entry name" value="PRK05561.1"/>
    <property type="match status" value="1"/>
</dbReference>
<dbReference type="InterPro" id="IPR013760">
    <property type="entry name" value="Topo_IIA-like_dom_sf"/>
</dbReference>
<dbReference type="Gene3D" id="1.10.268.10">
    <property type="entry name" value="Topoisomerase, domain 3"/>
    <property type="match status" value="1"/>
</dbReference>
<dbReference type="GO" id="GO:0019897">
    <property type="term" value="C:extrinsic component of plasma membrane"/>
    <property type="evidence" value="ECO:0007669"/>
    <property type="project" value="UniProtKB-UniRule"/>
</dbReference>
<comment type="function">
    <text evidence="7">Topoisomerase IV is essential for chromosome segregation. It relaxes supercoiled DNA. Performs the decatenation events required during the replication of a circular DNA molecule.</text>
</comment>
<dbReference type="EC" id="5.6.2.2" evidence="7"/>
<keyword evidence="5 7" id="KW-0472">Membrane</keyword>
<sequence>MADEASAGSGDDIPEIENTSFDRALSDRYLVYALSTITARSLPDLRDGLKPVHRRLLWAMRQLKLDPASSYKKSARVVGDVIGKYHPHGDASVYDAMVRLAQDFVLRYPLVDGQGNFGNIDGDNAAAYRYTEARLTRTAIELMAGLDEGTVAFKPTYNGEEEEPEVFPGLFPNLLANGASGIAVGMATSIPSHNVLEIIDAAMLLIKRPEASHEDIMAVFLGPDFATGGVLVDSAESISQAYRTGRGAFRLRARYSTGKDAQGNWEPTGIEKLPGGTWQLIISEIPYQVQKGKLIEQIATLIAEKKLPILADVRDESDETIRLVIEPKSRNVDVDVLKDSLYRLTDLEIRFPLNLNVLDETRTPGVMGIKPLLESWLRHQIVILVNRSRHRLEKIAARLELLRGYIIAYLNLDRVIEIIRTQDEPKPVMMAEFELTDRQAEAILNMRLRSLRKLEEMELRREHDALLAEQAELEELLADPGLQKKRLTKNLKALRALYTGNTELGRLGVRRTAIEEAAPAREIPLEAMIEREPVTVIMSRRGWIKAMKGHADLSAAELTKFKEGDGPGFAFHAQSTDKLLIALDNGRFYTLGAEKLPGARGFGEPVRGMLDMDADAQIIALMPYDAQGRLLLAASNGRGFLAEMAELIAETRKGRQVVNLKAGVRLMVIRRVPPSADHVAVVGENRKLVVFPIAELPVMARGQGVQLQRYRDGSLSDATTFRLEDGLSWAMGGDSGRTRTEKDMGLWRVARGAAGRLPPNGFPRNNRFDG</sequence>
<comment type="similarity">
    <text evidence="7">Belongs to the type II topoisomerase GyrA/ParC subunit family. ParC type 1 subfamily.</text>
</comment>
<dbReference type="GO" id="GO:0005694">
    <property type="term" value="C:chromosome"/>
    <property type="evidence" value="ECO:0007669"/>
    <property type="project" value="InterPro"/>
</dbReference>
<dbReference type="GO" id="GO:0005524">
    <property type="term" value="F:ATP binding"/>
    <property type="evidence" value="ECO:0007669"/>
    <property type="project" value="InterPro"/>
</dbReference>
<evidence type="ECO:0000256" key="1">
    <source>
        <dbReference type="ARBA" id="ARBA00000185"/>
    </source>
</evidence>
<keyword evidence="6 7" id="KW-0413">Isomerase</keyword>
<dbReference type="PANTHER" id="PTHR43493:SF1">
    <property type="entry name" value="DNA TOPOISOMERASE 4 SUBUNIT A"/>
    <property type="match status" value="1"/>
</dbReference>
<dbReference type="InterPro" id="IPR035516">
    <property type="entry name" value="Gyrase/topoIV_suA_C"/>
</dbReference>
<protein>
    <recommendedName>
        <fullName evidence="7">DNA topoisomerase 4 subunit A</fullName>
        <ecNumber evidence="7">5.6.2.2</ecNumber>
    </recommendedName>
    <alternativeName>
        <fullName evidence="7">Topoisomerase IV subunit A</fullName>
    </alternativeName>
</protein>
<dbReference type="Proteomes" id="UP000248014">
    <property type="component" value="Unassembled WGS sequence"/>
</dbReference>
<dbReference type="SUPFAM" id="SSF101904">
    <property type="entry name" value="GyrA/ParC C-terminal domain-like"/>
    <property type="match status" value="1"/>
</dbReference>
<dbReference type="PROSITE" id="PS52040">
    <property type="entry name" value="TOPO_IIA"/>
    <property type="match status" value="1"/>
</dbReference>
<dbReference type="GO" id="GO:0006265">
    <property type="term" value="P:DNA topological change"/>
    <property type="evidence" value="ECO:0007669"/>
    <property type="project" value="UniProtKB-UniRule"/>
</dbReference>
<dbReference type="InterPro" id="IPR002205">
    <property type="entry name" value="Topo_IIA_dom_A"/>
</dbReference>
<dbReference type="InterPro" id="IPR005742">
    <property type="entry name" value="TopoIV_A_Gneg"/>
</dbReference>
<dbReference type="NCBIfam" id="TIGR01062">
    <property type="entry name" value="parC_Gneg"/>
    <property type="match status" value="1"/>
</dbReference>
<dbReference type="Gene3D" id="3.30.1360.40">
    <property type="match status" value="1"/>
</dbReference>
<proteinExistence type="inferred from homology"/>
<dbReference type="EMBL" id="QJJM01000008">
    <property type="protein sequence ID" value="PXW74466.1"/>
    <property type="molecule type" value="Genomic_DNA"/>
</dbReference>
<evidence type="ECO:0000256" key="5">
    <source>
        <dbReference type="ARBA" id="ARBA00023136"/>
    </source>
</evidence>
<dbReference type="Gene3D" id="2.120.10.90">
    <property type="entry name" value="DNA gyrase/topoisomerase IV, subunit A, C-terminal"/>
    <property type="match status" value="1"/>
</dbReference>
<evidence type="ECO:0000313" key="11">
    <source>
        <dbReference type="Proteomes" id="UP000248014"/>
    </source>
</evidence>
<keyword evidence="4 7" id="KW-0238">DNA-binding</keyword>
<dbReference type="RefSeq" id="WP_110299148.1">
    <property type="nucleotide sequence ID" value="NZ_QJJM01000008.1"/>
</dbReference>
<dbReference type="AlphaFoldDB" id="A0A2V3UYH0"/>
<dbReference type="GO" id="GO:0005737">
    <property type="term" value="C:cytoplasm"/>
    <property type="evidence" value="ECO:0007669"/>
    <property type="project" value="TreeGrafter"/>
</dbReference>
<comment type="catalytic activity">
    <reaction evidence="1 7 8">
        <text>ATP-dependent breakage, passage and rejoining of double-stranded DNA.</text>
        <dbReference type="EC" id="5.6.2.2"/>
    </reaction>
</comment>
<evidence type="ECO:0000256" key="6">
    <source>
        <dbReference type="ARBA" id="ARBA00023235"/>
    </source>
</evidence>
<feature type="active site" description="O-(5'-phospho-DNA)-tyrosine intermediate" evidence="7 8">
    <location>
        <position position="130"/>
    </location>
</feature>
<keyword evidence="2 7" id="KW-1003">Cell membrane</keyword>
<dbReference type="GO" id="GO:0009330">
    <property type="term" value="C:DNA topoisomerase type II (double strand cut, ATP-hydrolyzing) complex"/>
    <property type="evidence" value="ECO:0007669"/>
    <property type="project" value="UniProtKB-ARBA"/>
</dbReference>
<dbReference type="CDD" id="cd00187">
    <property type="entry name" value="TOP4c"/>
    <property type="match status" value="1"/>
</dbReference>